<reference evidence="1" key="1">
    <citation type="submission" date="2021-02" db="EMBL/GenBank/DDBJ databases">
        <authorList>
            <person name="Nowell W R."/>
        </authorList>
    </citation>
    <scope>NUCLEOTIDE SEQUENCE</scope>
</reference>
<dbReference type="EMBL" id="CAJOBC010000723">
    <property type="protein sequence ID" value="CAF3618937.1"/>
    <property type="molecule type" value="Genomic_DNA"/>
</dbReference>
<dbReference type="Proteomes" id="UP000663829">
    <property type="component" value="Unassembled WGS sequence"/>
</dbReference>
<sequence length="116" mass="13470">MTSLVPVIFELEDKNTRIGRYVNENYTLSDIMDEIKRCHSTSMNDYIVQIKDPLFGLIDFDDYYIEINRRKLSQEKILHLCLVPLLRHQVSTEDQGISGFGLLLPHTSVNSTFYSV</sequence>
<dbReference type="EMBL" id="CAJNOQ010000723">
    <property type="protein sequence ID" value="CAF0831845.1"/>
    <property type="molecule type" value="Genomic_DNA"/>
</dbReference>
<evidence type="ECO:0000313" key="2">
    <source>
        <dbReference type="EMBL" id="CAF3618937.1"/>
    </source>
</evidence>
<protein>
    <submittedName>
        <fullName evidence="1">Uncharacterized protein</fullName>
    </submittedName>
</protein>
<dbReference type="Proteomes" id="UP000681722">
    <property type="component" value="Unassembled WGS sequence"/>
</dbReference>
<accession>A0A813V2R6</accession>
<organism evidence="1 3">
    <name type="scientific">Didymodactylos carnosus</name>
    <dbReference type="NCBI Taxonomy" id="1234261"/>
    <lineage>
        <taxon>Eukaryota</taxon>
        <taxon>Metazoa</taxon>
        <taxon>Spiralia</taxon>
        <taxon>Gnathifera</taxon>
        <taxon>Rotifera</taxon>
        <taxon>Eurotatoria</taxon>
        <taxon>Bdelloidea</taxon>
        <taxon>Philodinida</taxon>
        <taxon>Philodinidae</taxon>
        <taxon>Didymodactylos</taxon>
    </lineage>
</organism>
<comment type="caution">
    <text evidence="1">The sequence shown here is derived from an EMBL/GenBank/DDBJ whole genome shotgun (WGS) entry which is preliminary data.</text>
</comment>
<evidence type="ECO:0000313" key="1">
    <source>
        <dbReference type="EMBL" id="CAF0831845.1"/>
    </source>
</evidence>
<keyword evidence="3" id="KW-1185">Reference proteome</keyword>
<proteinExistence type="predicted"/>
<evidence type="ECO:0000313" key="3">
    <source>
        <dbReference type="Proteomes" id="UP000663829"/>
    </source>
</evidence>
<gene>
    <name evidence="1" type="ORF">GPM918_LOCUS5096</name>
    <name evidence="2" type="ORF">SRO942_LOCUS5097</name>
</gene>
<name>A0A813V2R6_9BILA</name>
<dbReference type="AlphaFoldDB" id="A0A813V2R6"/>